<dbReference type="Gene3D" id="3.30.1520.10">
    <property type="entry name" value="Phox-like domain"/>
    <property type="match status" value="1"/>
</dbReference>
<sequence length="200" mass="22388">MVHPPSMFISPSDFSSRYGTDTFTVQVVSHMTNGKVDEATWPSSLSLPPSPPSSTYTPPLSTLFLPSTHYLLKITSGCSPSSSPKKTYVLRRYSEFRHLEKKLMGGLPGCGGGGLGRFDWVYRGESVSIKNVEDTDDEEDVHLDLIEINRRKKLPLIAYRKEELSKFIEKLLCANWAKSMKEVTGDSEVKCFFNLTKIAT</sequence>
<accession>A0A9W7KWR8</accession>
<protein>
    <recommendedName>
        <fullName evidence="1">PX domain-containing protein</fullName>
    </recommendedName>
</protein>
<dbReference type="Proteomes" id="UP001165122">
    <property type="component" value="Unassembled WGS sequence"/>
</dbReference>
<dbReference type="GO" id="GO:0035091">
    <property type="term" value="F:phosphatidylinositol binding"/>
    <property type="evidence" value="ECO:0007669"/>
    <property type="project" value="InterPro"/>
</dbReference>
<dbReference type="InterPro" id="IPR036871">
    <property type="entry name" value="PX_dom_sf"/>
</dbReference>
<evidence type="ECO:0000313" key="3">
    <source>
        <dbReference type="Proteomes" id="UP001165122"/>
    </source>
</evidence>
<evidence type="ECO:0000259" key="1">
    <source>
        <dbReference type="PROSITE" id="PS50195"/>
    </source>
</evidence>
<dbReference type="AlphaFoldDB" id="A0A9W7KWR8"/>
<evidence type="ECO:0000313" key="2">
    <source>
        <dbReference type="EMBL" id="GMI14329.1"/>
    </source>
</evidence>
<reference evidence="3" key="1">
    <citation type="journal article" date="2023" name="Commun. Biol.">
        <title>Genome analysis of Parmales, the sister group of diatoms, reveals the evolutionary specialization of diatoms from phago-mixotrophs to photoautotrophs.</title>
        <authorList>
            <person name="Ban H."/>
            <person name="Sato S."/>
            <person name="Yoshikawa S."/>
            <person name="Yamada K."/>
            <person name="Nakamura Y."/>
            <person name="Ichinomiya M."/>
            <person name="Sato N."/>
            <person name="Blanc-Mathieu R."/>
            <person name="Endo H."/>
            <person name="Kuwata A."/>
            <person name="Ogata H."/>
        </authorList>
    </citation>
    <scope>NUCLEOTIDE SEQUENCE [LARGE SCALE GENOMIC DNA]</scope>
    <source>
        <strain evidence="3">NIES 3700</strain>
    </source>
</reference>
<gene>
    <name evidence="2" type="ORF">TrLO_g2477</name>
</gene>
<comment type="caution">
    <text evidence="2">The sequence shown here is derived from an EMBL/GenBank/DDBJ whole genome shotgun (WGS) entry which is preliminary data.</text>
</comment>
<dbReference type="InterPro" id="IPR001683">
    <property type="entry name" value="PX_dom"/>
</dbReference>
<feature type="domain" description="PX" evidence="1">
    <location>
        <begin position="50"/>
        <end position="200"/>
    </location>
</feature>
<dbReference type="SUPFAM" id="SSF64268">
    <property type="entry name" value="PX domain"/>
    <property type="match status" value="1"/>
</dbReference>
<name>A0A9W7KWR8_9STRA</name>
<dbReference type="PROSITE" id="PS50195">
    <property type="entry name" value="PX"/>
    <property type="match status" value="1"/>
</dbReference>
<organism evidence="2 3">
    <name type="scientific">Triparma laevis f. longispina</name>
    <dbReference type="NCBI Taxonomy" id="1714387"/>
    <lineage>
        <taxon>Eukaryota</taxon>
        <taxon>Sar</taxon>
        <taxon>Stramenopiles</taxon>
        <taxon>Ochrophyta</taxon>
        <taxon>Bolidophyceae</taxon>
        <taxon>Parmales</taxon>
        <taxon>Triparmaceae</taxon>
        <taxon>Triparma</taxon>
    </lineage>
</organism>
<keyword evidence="3" id="KW-1185">Reference proteome</keyword>
<proteinExistence type="predicted"/>
<dbReference type="EMBL" id="BRXW01000211">
    <property type="protein sequence ID" value="GMI14329.1"/>
    <property type="molecule type" value="Genomic_DNA"/>
</dbReference>